<dbReference type="GO" id="GO:0006890">
    <property type="term" value="P:retrograde vesicle-mediated transport, Golgi to endoplasmic reticulum"/>
    <property type="evidence" value="ECO:0007669"/>
    <property type="project" value="TreeGrafter"/>
</dbReference>
<keyword evidence="3" id="KW-0813">Transport</keyword>
<evidence type="ECO:0000259" key="12">
    <source>
        <dbReference type="Pfam" id="PF25809"/>
    </source>
</evidence>
<dbReference type="Gene3D" id="1.20.5.110">
    <property type="match status" value="1"/>
</dbReference>
<dbReference type="Pfam" id="PF25809">
    <property type="entry name" value="STEEP1"/>
    <property type="match status" value="1"/>
</dbReference>
<proteinExistence type="inferred from homology"/>
<evidence type="ECO:0000256" key="7">
    <source>
        <dbReference type="ARBA" id="ARBA00023054"/>
    </source>
</evidence>
<comment type="similarity">
    <text evidence="2">Belongs to the syntaxin family.</text>
</comment>
<protein>
    <submittedName>
        <fullName evidence="13">SNARE protein syntaxin 18/UFE1</fullName>
    </submittedName>
</protein>
<gene>
    <name evidence="13" type="ORF">AG1IA_00238</name>
</gene>
<evidence type="ECO:0000256" key="4">
    <source>
        <dbReference type="ARBA" id="ARBA00022692"/>
    </source>
</evidence>
<feature type="compositionally biased region" description="Polar residues" evidence="9">
    <location>
        <begin position="372"/>
        <end position="381"/>
    </location>
</feature>
<feature type="compositionally biased region" description="Basic and acidic residues" evidence="9">
    <location>
        <begin position="357"/>
        <end position="368"/>
    </location>
</feature>
<feature type="compositionally biased region" description="Polar residues" evidence="9">
    <location>
        <begin position="8"/>
        <end position="20"/>
    </location>
</feature>
<dbReference type="GO" id="GO:0015031">
    <property type="term" value="P:protein transport"/>
    <property type="evidence" value="ECO:0007669"/>
    <property type="project" value="UniProtKB-KW"/>
</dbReference>
<evidence type="ECO:0000256" key="8">
    <source>
        <dbReference type="ARBA" id="ARBA00023136"/>
    </source>
</evidence>
<comment type="caution">
    <text evidence="13">The sequence shown here is derived from an EMBL/GenBank/DDBJ whole genome shotgun (WGS) entry which is preliminary data.</text>
</comment>
<dbReference type="FunFam" id="1.20.5.110:FF:000069">
    <property type="entry name" value="Related to syntaxin 18"/>
    <property type="match status" value="1"/>
</dbReference>
<dbReference type="InterPro" id="IPR057965">
    <property type="entry name" value="STEEP1_dom"/>
</dbReference>
<evidence type="ECO:0000256" key="6">
    <source>
        <dbReference type="ARBA" id="ARBA00022989"/>
    </source>
</evidence>
<keyword evidence="8 10" id="KW-0472">Membrane</keyword>
<feature type="region of interest" description="Disordered" evidence="9">
    <location>
        <begin position="1"/>
        <end position="20"/>
    </location>
</feature>
<feature type="transmembrane region" description="Helical" evidence="10">
    <location>
        <begin position="513"/>
        <end position="532"/>
    </location>
</feature>
<evidence type="ECO:0000256" key="5">
    <source>
        <dbReference type="ARBA" id="ARBA00022927"/>
    </source>
</evidence>
<keyword evidence="7" id="KW-0175">Coiled coil</keyword>
<dbReference type="STRING" id="983506.L8X6B2"/>
<keyword evidence="5" id="KW-0653">Protein transport</keyword>
<evidence type="ECO:0000259" key="11">
    <source>
        <dbReference type="Pfam" id="PF10496"/>
    </source>
</evidence>
<dbReference type="PANTHER" id="PTHR15959">
    <property type="entry name" value="SYNTAXIN-18"/>
    <property type="match status" value="1"/>
</dbReference>
<evidence type="ECO:0000313" key="14">
    <source>
        <dbReference type="Proteomes" id="UP000011668"/>
    </source>
</evidence>
<dbReference type="Proteomes" id="UP000011668">
    <property type="component" value="Unassembled WGS sequence"/>
</dbReference>
<organism evidence="13 14">
    <name type="scientific">Thanatephorus cucumeris (strain AG1-IA)</name>
    <name type="common">Rice sheath blight fungus</name>
    <name type="synonym">Rhizoctonia solani</name>
    <dbReference type="NCBI Taxonomy" id="983506"/>
    <lineage>
        <taxon>Eukaryota</taxon>
        <taxon>Fungi</taxon>
        <taxon>Dikarya</taxon>
        <taxon>Basidiomycota</taxon>
        <taxon>Agaricomycotina</taxon>
        <taxon>Agaricomycetes</taxon>
        <taxon>Cantharellales</taxon>
        <taxon>Ceratobasidiaceae</taxon>
        <taxon>Rhizoctonia</taxon>
        <taxon>Rhizoctonia solani AG-1</taxon>
    </lineage>
</organism>
<dbReference type="HOGENOM" id="CLU_038403_0_0_1"/>
<name>L8X6B2_THACA</name>
<evidence type="ECO:0000256" key="10">
    <source>
        <dbReference type="SAM" id="Phobius"/>
    </source>
</evidence>
<dbReference type="Pfam" id="PF10496">
    <property type="entry name" value="Syntaxin-18_N"/>
    <property type="match status" value="1"/>
</dbReference>
<dbReference type="EMBL" id="AFRT01000040">
    <property type="protein sequence ID" value="ELU45735.1"/>
    <property type="molecule type" value="Genomic_DNA"/>
</dbReference>
<evidence type="ECO:0000256" key="3">
    <source>
        <dbReference type="ARBA" id="ARBA00022448"/>
    </source>
</evidence>
<feature type="compositionally biased region" description="Acidic residues" evidence="9">
    <location>
        <begin position="414"/>
        <end position="423"/>
    </location>
</feature>
<evidence type="ECO:0000313" key="13">
    <source>
        <dbReference type="EMBL" id="ELU45735.1"/>
    </source>
</evidence>
<dbReference type="OrthoDB" id="342981at2759"/>
<reference evidence="13 14" key="1">
    <citation type="journal article" date="2013" name="Nat. Commun.">
        <title>The evolution and pathogenic mechanisms of the rice sheath blight pathogen.</title>
        <authorList>
            <person name="Zheng A."/>
            <person name="Lin R."/>
            <person name="Xu L."/>
            <person name="Qin P."/>
            <person name="Tang C."/>
            <person name="Ai P."/>
            <person name="Zhang D."/>
            <person name="Liu Y."/>
            <person name="Sun Z."/>
            <person name="Feng H."/>
            <person name="Wang Y."/>
            <person name="Chen Y."/>
            <person name="Liang X."/>
            <person name="Fu R."/>
            <person name="Li Q."/>
            <person name="Zhang J."/>
            <person name="Yu X."/>
            <person name="Xie Z."/>
            <person name="Ding L."/>
            <person name="Guan P."/>
            <person name="Tang J."/>
            <person name="Liang Y."/>
            <person name="Wang S."/>
            <person name="Deng Q."/>
            <person name="Li S."/>
            <person name="Zhu J."/>
            <person name="Wang L."/>
            <person name="Liu H."/>
            <person name="Li P."/>
        </authorList>
    </citation>
    <scope>NUCLEOTIDE SEQUENCE [LARGE SCALE GENOMIC DNA]</scope>
    <source>
        <strain evidence="14">AG-1 IA</strain>
    </source>
</reference>
<sequence>MPKIVSRSAISSSIDAPPTDSATASLRVYYCLCGEFIRQYRFNCTRCDLLIGYQSTPGPIKSGPFVYILWGSVSQVQGQYPPEAFEGEQEALATATAKSKRNNLFAAGPTESSNGLNQAVARSKQVSADLQAPDPSFPCIIDLPNQYLDHISVLLPFNFSLVTMTFTKRTEEFLACVRECASRMPDAKKRRANVSKLSSEVEEDAFARQYLTEAYTILNHLKTLGQLLSTVRRPYLNVDPNNHFRSTSSTRNIDLNNMNSDAWANIKSLTNAERDQLDLQANVILTKCAQRVRELEQLEKQHSESVANRTNPLLRMLPSRLTQSTELADADARALHRSNIAWYLTRRLTETGAAQKEMQEERVRRQVERATTLGSSISVSDPTPAPASNSGSSGWGASTWGRSSQPAPAPPSVEEPEDDDYDNLELSPSQMLQFEQENTALLRSVEDTLAAVKVAESRLLDISALQTELVAHLTRQTEAIDQLYDDAIASQGDVKRANVQLRKARENQADSRIFLIVFLLGASAALLFIHWYN</sequence>
<dbReference type="OMA" id="HSIRRAY"/>
<dbReference type="AlphaFoldDB" id="L8X6B2"/>
<feature type="domain" description="STEEP1" evidence="12">
    <location>
        <begin position="38"/>
        <end position="81"/>
    </location>
</feature>
<keyword evidence="14" id="KW-1185">Reference proteome</keyword>
<dbReference type="GO" id="GO:0005783">
    <property type="term" value="C:endoplasmic reticulum"/>
    <property type="evidence" value="ECO:0007669"/>
    <property type="project" value="TreeGrafter"/>
</dbReference>
<evidence type="ECO:0000256" key="9">
    <source>
        <dbReference type="SAM" id="MobiDB-lite"/>
    </source>
</evidence>
<comment type="subcellular location">
    <subcellularLocation>
        <location evidence="1">Membrane</location>
        <topology evidence="1">Single-pass type IV membrane protein</topology>
    </subcellularLocation>
</comment>
<dbReference type="InterPro" id="IPR019529">
    <property type="entry name" value="Syntaxin-18_N"/>
</dbReference>
<feature type="compositionally biased region" description="Low complexity" evidence="9">
    <location>
        <begin position="386"/>
        <end position="406"/>
    </location>
</feature>
<feature type="domain" description="SNARE-complex protein Syntaxin-18 N-terminal" evidence="11">
    <location>
        <begin position="168"/>
        <end position="253"/>
    </location>
</feature>
<dbReference type="GO" id="GO:0031201">
    <property type="term" value="C:SNARE complex"/>
    <property type="evidence" value="ECO:0007669"/>
    <property type="project" value="TreeGrafter"/>
</dbReference>
<dbReference type="PANTHER" id="PTHR15959:SF0">
    <property type="entry name" value="SYNTAXIN-18"/>
    <property type="match status" value="1"/>
</dbReference>
<evidence type="ECO:0000256" key="2">
    <source>
        <dbReference type="ARBA" id="ARBA00009063"/>
    </source>
</evidence>
<accession>L8X6B2</accession>
<keyword evidence="6 10" id="KW-1133">Transmembrane helix</keyword>
<keyword evidence="4 10" id="KW-0812">Transmembrane</keyword>
<feature type="region of interest" description="Disordered" evidence="9">
    <location>
        <begin position="353"/>
        <end position="424"/>
    </location>
</feature>
<evidence type="ECO:0000256" key="1">
    <source>
        <dbReference type="ARBA" id="ARBA00004211"/>
    </source>
</evidence>